<keyword evidence="3" id="KW-1185">Reference proteome</keyword>
<dbReference type="EMBL" id="FQUV01000007">
    <property type="protein sequence ID" value="SHF56381.1"/>
    <property type="molecule type" value="Genomic_DNA"/>
</dbReference>
<evidence type="ECO:0000313" key="3">
    <source>
        <dbReference type="Proteomes" id="UP000184144"/>
    </source>
</evidence>
<feature type="chain" id="PRO_5013313643" description="Alpha/beta hydrolase family protein" evidence="1">
    <location>
        <begin position="28"/>
        <end position="213"/>
    </location>
</feature>
<name>A0A1M5CNT2_9RHOB</name>
<keyword evidence="1" id="KW-0732">Signal</keyword>
<dbReference type="RefSeq" id="WP_073145415.1">
    <property type="nucleotide sequence ID" value="NZ_FQUV01000007.1"/>
</dbReference>
<evidence type="ECO:0000313" key="2">
    <source>
        <dbReference type="EMBL" id="SHF56381.1"/>
    </source>
</evidence>
<evidence type="ECO:0008006" key="4">
    <source>
        <dbReference type="Google" id="ProtNLM"/>
    </source>
</evidence>
<dbReference type="AlphaFoldDB" id="A0A1M5CNT2"/>
<sequence length="213" mass="22998">MLRKIIGSGLATCVILVGLLQATATLAADRPFSIKVQGKYFVANGVIDSRTPGRVAKAIGDRPDIRILVLNNVPGSADDAANLQASLLIRKAGLTTIVPAKGLISSGGTDMFLAGKQRIIEKGACVGVHSWAAGNKQGADFPDSSSAHDGYLDYYRAVGIPSDFYWFTLDVADADEMHWMSINEIKQFRMVTNRPKHGAESENSRYARCDRRG</sequence>
<proteinExistence type="predicted"/>
<accession>A0A1M5CNT2</accession>
<feature type="signal peptide" evidence="1">
    <location>
        <begin position="1"/>
        <end position="27"/>
    </location>
</feature>
<dbReference type="STRING" id="1486859.SAMN05444273_107211"/>
<evidence type="ECO:0000256" key="1">
    <source>
        <dbReference type="SAM" id="SignalP"/>
    </source>
</evidence>
<organism evidence="2 3">
    <name type="scientific">Litoreibacter ascidiaceicola</name>
    <dbReference type="NCBI Taxonomy" id="1486859"/>
    <lineage>
        <taxon>Bacteria</taxon>
        <taxon>Pseudomonadati</taxon>
        <taxon>Pseudomonadota</taxon>
        <taxon>Alphaproteobacteria</taxon>
        <taxon>Rhodobacterales</taxon>
        <taxon>Roseobacteraceae</taxon>
        <taxon>Litoreibacter</taxon>
    </lineage>
</organism>
<dbReference type="SUPFAM" id="SSF52096">
    <property type="entry name" value="ClpP/crotonase"/>
    <property type="match status" value="1"/>
</dbReference>
<dbReference type="InterPro" id="IPR029045">
    <property type="entry name" value="ClpP/crotonase-like_dom_sf"/>
</dbReference>
<gene>
    <name evidence="2" type="ORF">SAMN05444273_107211</name>
</gene>
<dbReference type="Proteomes" id="UP000184144">
    <property type="component" value="Unassembled WGS sequence"/>
</dbReference>
<protein>
    <recommendedName>
        <fullName evidence="4">Alpha/beta hydrolase family protein</fullName>
    </recommendedName>
</protein>
<reference evidence="3" key="1">
    <citation type="submission" date="2016-11" db="EMBL/GenBank/DDBJ databases">
        <authorList>
            <person name="Varghese N."/>
            <person name="Submissions S."/>
        </authorList>
    </citation>
    <scope>NUCLEOTIDE SEQUENCE [LARGE SCALE GENOMIC DNA]</scope>
    <source>
        <strain evidence="3">DSM 100566</strain>
    </source>
</reference>